<organism evidence="2 3">
    <name type="scientific">Pyricularia oryzae</name>
    <name type="common">Rice blast fungus</name>
    <name type="synonym">Magnaporthe oryzae</name>
    <dbReference type="NCBI Taxonomy" id="318829"/>
    <lineage>
        <taxon>Eukaryota</taxon>
        <taxon>Fungi</taxon>
        <taxon>Dikarya</taxon>
        <taxon>Ascomycota</taxon>
        <taxon>Pezizomycotina</taxon>
        <taxon>Sordariomycetes</taxon>
        <taxon>Sordariomycetidae</taxon>
        <taxon>Magnaporthales</taxon>
        <taxon>Pyriculariaceae</taxon>
        <taxon>Pyricularia</taxon>
    </lineage>
</organism>
<evidence type="ECO:0000256" key="1">
    <source>
        <dbReference type="SAM" id="Phobius"/>
    </source>
</evidence>
<dbReference type="Proteomes" id="UP000294847">
    <property type="component" value="Chromosome 7"/>
</dbReference>
<gene>
    <name evidence="2" type="ORF">PoMZ_12867</name>
</gene>
<evidence type="ECO:0000313" key="3">
    <source>
        <dbReference type="Proteomes" id="UP000294847"/>
    </source>
</evidence>
<proteinExistence type="predicted"/>
<feature type="non-terminal residue" evidence="2">
    <location>
        <position position="1"/>
    </location>
</feature>
<feature type="transmembrane region" description="Helical" evidence="1">
    <location>
        <begin position="33"/>
        <end position="58"/>
    </location>
</feature>
<dbReference type="EMBL" id="CP034210">
    <property type="protein sequence ID" value="QBZ65900.1"/>
    <property type="molecule type" value="Genomic_DNA"/>
</dbReference>
<keyword evidence="1" id="KW-1133">Transmembrane helix</keyword>
<name>A0A4P7NTY6_PYROR</name>
<keyword evidence="1" id="KW-0812">Transmembrane</keyword>
<keyword evidence="1" id="KW-0472">Membrane</keyword>
<reference evidence="2 3" key="1">
    <citation type="journal article" date="2019" name="Mol. Biol. Evol.">
        <title>Blast fungal genomes show frequent chromosomal changes, gene gains and losses, and effector gene turnover.</title>
        <authorList>
            <person name="Gomez Luciano L.B."/>
            <person name="Jason Tsai I."/>
            <person name="Chuma I."/>
            <person name="Tosa Y."/>
            <person name="Chen Y.H."/>
            <person name="Li J.Y."/>
            <person name="Li M.Y."/>
            <person name="Jade Lu M.Y."/>
            <person name="Nakayashiki H."/>
            <person name="Li W.H."/>
        </authorList>
    </citation>
    <scope>NUCLEOTIDE SEQUENCE [LARGE SCALE GENOMIC DNA]</scope>
    <source>
        <strain evidence="2">MZ5-1-6</strain>
    </source>
</reference>
<sequence>DGAIQEARRASAIRPCLAKQSFEINFSLRIIDLILILFVIPLPAFFAVSCPHAFFFVLSLSSRRTGHTPCNPQTLHVANVQITTGWHAICPLHCH</sequence>
<protein>
    <submittedName>
        <fullName evidence="2">Uncharacterized protein</fullName>
    </submittedName>
</protein>
<evidence type="ECO:0000313" key="2">
    <source>
        <dbReference type="EMBL" id="QBZ65900.1"/>
    </source>
</evidence>
<accession>A0A4P7NTY6</accession>
<dbReference type="AlphaFoldDB" id="A0A4P7NTY6"/>